<dbReference type="AlphaFoldDB" id="A0A5C3QIA0"/>
<reference evidence="2 3" key="1">
    <citation type="journal article" date="2019" name="Nat. Ecol. Evol.">
        <title>Megaphylogeny resolves global patterns of mushroom evolution.</title>
        <authorList>
            <person name="Varga T."/>
            <person name="Krizsan K."/>
            <person name="Foldi C."/>
            <person name="Dima B."/>
            <person name="Sanchez-Garcia M."/>
            <person name="Sanchez-Ramirez S."/>
            <person name="Szollosi G.J."/>
            <person name="Szarkandi J.G."/>
            <person name="Papp V."/>
            <person name="Albert L."/>
            <person name="Andreopoulos W."/>
            <person name="Angelini C."/>
            <person name="Antonin V."/>
            <person name="Barry K.W."/>
            <person name="Bougher N.L."/>
            <person name="Buchanan P."/>
            <person name="Buyck B."/>
            <person name="Bense V."/>
            <person name="Catcheside P."/>
            <person name="Chovatia M."/>
            <person name="Cooper J."/>
            <person name="Damon W."/>
            <person name="Desjardin D."/>
            <person name="Finy P."/>
            <person name="Geml J."/>
            <person name="Haridas S."/>
            <person name="Hughes K."/>
            <person name="Justo A."/>
            <person name="Karasinski D."/>
            <person name="Kautmanova I."/>
            <person name="Kiss B."/>
            <person name="Kocsube S."/>
            <person name="Kotiranta H."/>
            <person name="LaButti K.M."/>
            <person name="Lechner B.E."/>
            <person name="Liimatainen K."/>
            <person name="Lipzen A."/>
            <person name="Lukacs Z."/>
            <person name="Mihaltcheva S."/>
            <person name="Morgado L.N."/>
            <person name="Niskanen T."/>
            <person name="Noordeloos M.E."/>
            <person name="Ohm R.A."/>
            <person name="Ortiz-Santana B."/>
            <person name="Ovrebo C."/>
            <person name="Racz N."/>
            <person name="Riley R."/>
            <person name="Savchenko A."/>
            <person name="Shiryaev A."/>
            <person name="Soop K."/>
            <person name="Spirin V."/>
            <person name="Szebenyi C."/>
            <person name="Tomsovsky M."/>
            <person name="Tulloss R.E."/>
            <person name="Uehling J."/>
            <person name="Grigoriev I.V."/>
            <person name="Vagvolgyi C."/>
            <person name="Papp T."/>
            <person name="Martin F.M."/>
            <person name="Miettinen O."/>
            <person name="Hibbett D.S."/>
            <person name="Nagy L.G."/>
        </authorList>
    </citation>
    <scope>NUCLEOTIDE SEQUENCE [LARGE SCALE GENOMIC DNA]</scope>
    <source>
        <strain evidence="2 3">CBS 309.79</strain>
    </source>
</reference>
<sequence>MTPIKSLFTVAIAAISLSGAYASPATTAVTQEQAETIALAHVQGTRIFGMPNGYEVYFNGAQTENTWTFLLGTGDDVETVYKEVKVWVSQDSGAVLEVKDIGYPYTTGSFCSGA</sequence>
<accession>A0A5C3QIA0</accession>
<evidence type="ECO:0000313" key="2">
    <source>
        <dbReference type="EMBL" id="TFL01237.1"/>
    </source>
</evidence>
<gene>
    <name evidence="2" type="ORF">BDV98DRAFT_567774</name>
</gene>
<name>A0A5C3QIA0_9AGAR</name>
<evidence type="ECO:0000313" key="3">
    <source>
        <dbReference type="Proteomes" id="UP000305067"/>
    </source>
</evidence>
<organism evidence="2 3">
    <name type="scientific">Pterulicium gracile</name>
    <dbReference type="NCBI Taxonomy" id="1884261"/>
    <lineage>
        <taxon>Eukaryota</taxon>
        <taxon>Fungi</taxon>
        <taxon>Dikarya</taxon>
        <taxon>Basidiomycota</taxon>
        <taxon>Agaricomycotina</taxon>
        <taxon>Agaricomycetes</taxon>
        <taxon>Agaricomycetidae</taxon>
        <taxon>Agaricales</taxon>
        <taxon>Pleurotineae</taxon>
        <taxon>Pterulaceae</taxon>
        <taxon>Pterulicium</taxon>
    </lineage>
</organism>
<keyword evidence="1" id="KW-0732">Signal</keyword>
<feature type="chain" id="PRO_5022661693" evidence="1">
    <location>
        <begin position="23"/>
        <end position="114"/>
    </location>
</feature>
<dbReference type="Proteomes" id="UP000305067">
    <property type="component" value="Unassembled WGS sequence"/>
</dbReference>
<protein>
    <submittedName>
        <fullName evidence="2">Uncharacterized protein</fullName>
    </submittedName>
</protein>
<keyword evidence="3" id="KW-1185">Reference proteome</keyword>
<proteinExistence type="predicted"/>
<evidence type="ECO:0000256" key="1">
    <source>
        <dbReference type="SAM" id="SignalP"/>
    </source>
</evidence>
<feature type="signal peptide" evidence="1">
    <location>
        <begin position="1"/>
        <end position="22"/>
    </location>
</feature>
<dbReference type="EMBL" id="ML178825">
    <property type="protein sequence ID" value="TFL01237.1"/>
    <property type="molecule type" value="Genomic_DNA"/>
</dbReference>